<gene>
    <name evidence="1" type="ORF">DPMN_053383</name>
</gene>
<evidence type="ECO:0000313" key="2">
    <source>
        <dbReference type="Proteomes" id="UP000828390"/>
    </source>
</evidence>
<dbReference type="PANTHER" id="PTHR24401:SF29">
    <property type="entry name" value="SI:CH211-243P7.3-RELATED"/>
    <property type="match status" value="1"/>
</dbReference>
<name>A0A9D4CN84_DREPO</name>
<accession>A0A9D4CN84</accession>
<sequence length="191" mass="21529">MSDCALYRKSVQSKLILTTTFEEPLPHYLLPTYQWFLRVYQQEVLSRSEEVKAAVSSIFGLVLKIDSTKKVTKKLAGEADWTAAWSTNVGNEYGQVLMSVMTAIEGCGLEEMVSGIIRRYSEADVLPPVLLYVDSNCCGKSALMDIFRSAWPDLVVRLDVWHFMRRLAVGVTTDTHRLYATFMGQLTAAIF</sequence>
<evidence type="ECO:0000313" key="1">
    <source>
        <dbReference type="EMBL" id="KAH3727448.1"/>
    </source>
</evidence>
<dbReference type="Proteomes" id="UP000828390">
    <property type="component" value="Unassembled WGS sequence"/>
</dbReference>
<keyword evidence="2" id="KW-1185">Reference proteome</keyword>
<reference evidence="1" key="1">
    <citation type="journal article" date="2019" name="bioRxiv">
        <title>The Genome of the Zebra Mussel, Dreissena polymorpha: A Resource for Invasive Species Research.</title>
        <authorList>
            <person name="McCartney M.A."/>
            <person name="Auch B."/>
            <person name="Kono T."/>
            <person name="Mallez S."/>
            <person name="Zhang Y."/>
            <person name="Obille A."/>
            <person name="Becker A."/>
            <person name="Abrahante J.E."/>
            <person name="Garbe J."/>
            <person name="Badalamenti J.P."/>
            <person name="Herman A."/>
            <person name="Mangelson H."/>
            <person name="Liachko I."/>
            <person name="Sullivan S."/>
            <person name="Sone E.D."/>
            <person name="Koren S."/>
            <person name="Silverstein K.A.T."/>
            <person name="Beckman K.B."/>
            <person name="Gohl D.M."/>
        </authorList>
    </citation>
    <scope>NUCLEOTIDE SEQUENCE</scope>
    <source>
        <strain evidence="1">Duluth1</strain>
        <tissue evidence="1">Whole animal</tissue>
    </source>
</reference>
<comment type="caution">
    <text evidence="1">The sequence shown here is derived from an EMBL/GenBank/DDBJ whole genome shotgun (WGS) entry which is preliminary data.</text>
</comment>
<dbReference type="AlphaFoldDB" id="A0A9D4CN84"/>
<reference evidence="1" key="2">
    <citation type="submission" date="2020-11" db="EMBL/GenBank/DDBJ databases">
        <authorList>
            <person name="McCartney M.A."/>
            <person name="Auch B."/>
            <person name="Kono T."/>
            <person name="Mallez S."/>
            <person name="Becker A."/>
            <person name="Gohl D.M."/>
            <person name="Silverstein K.A.T."/>
            <person name="Koren S."/>
            <person name="Bechman K.B."/>
            <person name="Herman A."/>
            <person name="Abrahante J.E."/>
            <person name="Garbe J."/>
        </authorList>
    </citation>
    <scope>NUCLEOTIDE SEQUENCE</scope>
    <source>
        <strain evidence="1">Duluth1</strain>
        <tissue evidence="1">Whole animal</tissue>
    </source>
</reference>
<organism evidence="1 2">
    <name type="scientific">Dreissena polymorpha</name>
    <name type="common">Zebra mussel</name>
    <name type="synonym">Mytilus polymorpha</name>
    <dbReference type="NCBI Taxonomy" id="45954"/>
    <lineage>
        <taxon>Eukaryota</taxon>
        <taxon>Metazoa</taxon>
        <taxon>Spiralia</taxon>
        <taxon>Lophotrochozoa</taxon>
        <taxon>Mollusca</taxon>
        <taxon>Bivalvia</taxon>
        <taxon>Autobranchia</taxon>
        <taxon>Heteroconchia</taxon>
        <taxon>Euheterodonta</taxon>
        <taxon>Imparidentia</taxon>
        <taxon>Neoheterodontei</taxon>
        <taxon>Myida</taxon>
        <taxon>Dreissenoidea</taxon>
        <taxon>Dreissenidae</taxon>
        <taxon>Dreissena</taxon>
    </lineage>
</organism>
<proteinExistence type="predicted"/>
<dbReference type="PANTHER" id="PTHR24401">
    <property type="entry name" value="SI:CH211-243P7.3-RELATED"/>
    <property type="match status" value="1"/>
</dbReference>
<protein>
    <submittedName>
        <fullName evidence="1">Uncharacterized protein</fullName>
    </submittedName>
</protein>
<dbReference type="EMBL" id="JAIWYP010000012">
    <property type="protein sequence ID" value="KAH3727448.1"/>
    <property type="molecule type" value="Genomic_DNA"/>
</dbReference>